<feature type="domain" description="ABC-2 type transporter transmembrane" evidence="7">
    <location>
        <begin position="20"/>
        <end position="346"/>
    </location>
</feature>
<dbReference type="Gene3D" id="3.40.1710.10">
    <property type="entry name" value="abc type-2 transporter like domain"/>
    <property type="match status" value="1"/>
</dbReference>
<protein>
    <submittedName>
        <fullName evidence="8">ABC transporter permease</fullName>
    </submittedName>
</protein>
<dbReference type="RefSeq" id="WP_377329163.1">
    <property type="nucleotide sequence ID" value="NZ_JBHUMZ010000023.1"/>
</dbReference>
<evidence type="ECO:0000256" key="4">
    <source>
        <dbReference type="ARBA" id="ARBA00022989"/>
    </source>
</evidence>
<evidence type="ECO:0000256" key="1">
    <source>
        <dbReference type="ARBA" id="ARBA00004651"/>
    </source>
</evidence>
<dbReference type="PANTHER" id="PTHR30294">
    <property type="entry name" value="MEMBRANE COMPONENT OF ABC TRANSPORTER YHHJ-RELATED"/>
    <property type="match status" value="1"/>
</dbReference>
<feature type="transmembrane region" description="Helical" evidence="6">
    <location>
        <begin position="316"/>
        <end position="338"/>
    </location>
</feature>
<dbReference type="InterPro" id="IPR013525">
    <property type="entry name" value="ABC2_TM"/>
</dbReference>
<evidence type="ECO:0000256" key="6">
    <source>
        <dbReference type="SAM" id="Phobius"/>
    </source>
</evidence>
<proteinExistence type="predicted"/>
<keyword evidence="9" id="KW-1185">Reference proteome</keyword>
<keyword evidence="3 6" id="KW-0812">Transmembrane</keyword>
<dbReference type="InterPro" id="IPR051449">
    <property type="entry name" value="ABC-2_transporter_component"/>
</dbReference>
<evidence type="ECO:0000259" key="7">
    <source>
        <dbReference type="Pfam" id="PF12698"/>
    </source>
</evidence>
<dbReference type="EMBL" id="JBHUMZ010000023">
    <property type="protein sequence ID" value="MFD2639306.1"/>
    <property type="molecule type" value="Genomic_DNA"/>
</dbReference>
<feature type="transmembrane region" description="Helical" evidence="6">
    <location>
        <begin position="208"/>
        <end position="230"/>
    </location>
</feature>
<evidence type="ECO:0000256" key="5">
    <source>
        <dbReference type="ARBA" id="ARBA00023136"/>
    </source>
</evidence>
<keyword evidence="2" id="KW-1003">Cell membrane</keyword>
<dbReference type="Pfam" id="PF12698">
    <property type="entry name" value="ABC2_membrane_3"/>
    <property type="match status" value="1"/>
</dbReference>
<reference evidence="9" key="1">
    <citation type="journal article" date="2019" name="Int. J. Syst. Evol. Microbiol.">
        <title>The Global Catalogue of Microorganisms (GCM) 10K type strain sequencing project: providing services to taxonomists for standard genome sequencing and annotation.</title>
        <authorList>
            <consortium name="The Broad Institute Genomics Platform"/>
            <consortium name="The Broad Institute Genome Sequencing Center for Infectious Disease"/>
            <person name="Wu L."/>
            <person name="Ma J."/>
        </authorList>
    </citation>
    <scope>NUCLEOTIDE SEQUENCE [LARGE SCALE GENOMIC DNA]</scope>
    <source>
        <strain evidence="9">TISTR 1571</strain>
    </source>
</reference>
<evidence type="ECO:0000256" key="3">
    <source>
        <dbReference type="ARBA" id="ARBA00022692"/>
    </source>
</evidence>
<accession>A0ABW5QBP7</accession>
<keyword evidence="4 6" id="KW-1133">Transmembrane helix</keyword>
<keyword evidence="5 6" id="KW-0472">Membrane</keyword>
<dbReference type="PANTHER" id="PTHR30294:SF29">
    <property type="entry name" value="MULTIDRUG ABC TRANSPORTER PERMEASE YBHS-RELATED"/>
    <property type="match status" value="1"/>
</dbReference>
<comment type="subcellular location">
    <subcellularLocation>
        <location evidence="1">Cell membrane</location>
        <topology evidence="1">Multi-pass membrane protein</topology>
    </subcellularLocation>
</comment>
<evidence type="ECO:0000313" key="9">
    <source>
        <dbReference type="Proteomes" id="UP001597452"/>
    </source>
</evidence>
<sequence length="392" mass="45372">MIFHLWKYEWKRVFKRPVLFLFTIIFPIIVLGLTAAFIYSVSTEELETVEILVLDDDQTFETKSLIKQLQDDETIEGDVILSEGQKDLSFYLEHPESYAAIVQIPKGFTKQLRSGVNESIHVYLNEKLPLASNLAYLLLESGQDYISAAQTGVNTVNHFYVQNMEDAKERQQFLQQSIIHFTTFSLGRNSFFDEKSASDETLSWTEQIFVIICSLLILFTYWLQVVLFQPKQQSLIHERLKLVGVTRVTQLLAKWFFHITLLVVYTLGLIYLLYYVLFQGLQAELQLILYWVMIALTLTVILIMVQLFIPYFWLSVTLFTILSLAFLLIGGLLIPPAYIPQSLSQLTFIYDGLTTAWLRQTIATNHVIVFTLIMIIPQLLLLIFRKIGVILR</sequence>
<feature type="transmembrane region" description="Helical" evidence="6">
    <location>
        <begin position="18"/>
        <end position="39"/>
    </location>
</feature>
<dbReference type="Proteomes" id="UP001597452">
    <property type="component" value="Unassembled WGS sequence"/>
</dbReference>
<name>A0ABW5QBP7_9BACI</name>
<evidence type="ECO:0000256" key="2">
    <source>
        <dbReference type="ARBA" id="ARBA00022475"/>
    </source>
</evidence>
<feature type="transmembrane region" description="Helical" evidence="6">
    <location>
        <begin position="251"/>
        <end position="276"/>
    </location>
</feature>
<evidence type="ECO:0000313" key="8">
    <source>
        <dbReference type="EMBL" id="MFD2639306.1"/>
    </source>
</evidence>
<feature type="transmembrane region" description="Helical" evidence="6">
    <location>
        <begin position="362"/>
        <end position="384"/>
    </location>
</feature>
<comment type="caution">
    <text evidence="8">The sequence shown here is derived from an EMBL/GenBank/DDBJ whole genome shotgun (WGS) entry which is preliminary data.</text>
</comment>
<organism evidence="8 9">
    <name type="scientific">Piscibacillus salipiscarius</name>
    <dbReference type="NCBI Taxonomy" id="299480"/>
    <lineage>
        <taxon>Bacteria</taxon>
        <taxon>Bacillati</taxon>
        <taxon>Bacillota</taxon>
        <taxon>Bacilli</taxon>
        <taxon>Bacillales</taxon>
        <taxon>Bacillaceae</taxon>
        <taxon>Piscibacillus</taxon>
    </lineage>
</organism>
<gene>
    <name evidence="8" type="ORF">ACFSW4_10545</name>
</gene>
<feature type="transmembrane region" description="Helical" evidence="6">
    <location>
        <begin position="288"/>
        <end position="309"/>
    </location>
</feature>